<comment type="function">
    <text evidence="7">Catalyzes the specific phosphorylation of the 3-hydroxyl group of shikimic acid using ATP as a cosubstrate.</text>
</comment>
<evidence type="ECO:0000256" key="6">
    <source>
        <dbReference type="ARBA" id="ARBA00023141"/>
    </source>
</evidence>
<reference evidence="8" key="1">
    <citation type="journal article" date="2014" name="Int. J. Syst. Evol. Microbiol.">
        <title>Complete genome sequence of Corynebacterium casei LMG S-19264T (=DSM 44701T), isolated from a smear-ripened cheese.</title>
        <authorList>
            <consortium name="US DOE Joint Genome Institute (JGI-PGF)"/>
            <person name="Walter F."/>
            <person name="Albersmeier A."/>
            <person name="Kalinowski J."/>
            <person name="Ruckert C."/>
        </authorList>
    </citation>
    <scope>NUCLEOTIDE SEQUENCE</scope>
    <source>
        <strain evidence="8">CGMCC 1.14988</strain>
    </source>
</reference>
<comment type="similarity">
    <text evidence="7">Belongs to the shikimate kinase family.</text>
</comment>
<comment type="caution">
    <text evidence="7">Lacks conserved residue(s) required for the propagation of feature annotation.</text>
</comment>
<keyword evidence="3 7" id="KW-0547">Nucleotide-binding</keyword>
<comment type="catalytic activity">
    <reaction evidence="7">
        <text>shikimate + ATP = 3-phosphoshikimate + ADP + H(+)</text>
        <dbReference type="Rhea" id="RHEA:13121"/>
        <dbReference type="ChEBI" id="CHEBI:15378"/>
        <dbReference type="ChEBI" id="CHEBI:30616"/>
        <dbReference type="ChEBI" id="CHEBI:36208"/>
        <dbReference type="ChEBI" id="CHEBI:145989"/>
        <dbReference type="ChEBI" id="CHEBI:456216"/>
        <dbReference type="EC" id="2.7.1.71"/>
    </reaction>
</comment>
<dbReference type="PANTHER" id="PTHR21087:SF16">
    <property type="entry name" value="SHIKIMATE KINASE 1, CHLOROPLASTIC"/>
    <property type="match status" value="1"/>
</dbReference>
<evidence type="ECO:0000256" key="4">
    <source>
        <dbReference type="ARBA" id="ARBA00022777"/>
    </source>
</evidence>
<evidence type="ECO:0000256" key="1">
    <source>
        <dbReference type="ARBA" id="ARBA00022605"/>
    </source>
</evidence>
<feature type="binding site" evidence="7">
    <location>
        <position position="90"/>
    </location>
    <ligand>
        <name>substrate</name>
    </ligand>
</feature>
<keyword evidence="4 7" id="KW-0418">Kinase</keyword>
<feature type="binding site" evidence="7">
    <location>
        <position position="143"/>
    </location>
    <ligand>
        <name>substrate</name>
    </ligand>
</feature>
<dbReference type="Pfam" id="PF01202">
    <property type="entry name" value="SKI"/>
    <property type="match status" value="1"/>
</dbReference>
<dbReference type="UniPathway" id="UPA00053">
    <property type="reaction ID" value="UER00088"/>
</dbReference>
<keyword evidence="2 7" id="KW-0808">Transferase</keyword>
<dbReference type="GO" id="GO:0000287">
    <property type="term" value="F:magnesium ion binding"/>
    <property type="evidence" value="ECO:0007669"/>
    <property type="project" value="UniProtKB-UniRule"/>
</dbReference>
<keyword evidence="6 7" id="KW-0057">Aromatic amino acid biosynthesis</keyword>
<comment type="subcellular location">
    <subcellularLocation>
        <location evidence="7">Cytoplasm</location>
    </subcellularLocation>
</comment>
<evidence type="ECO:0000256" key="3">
    <source>
        <dbReference type="ARBA" id="ARBA00022741"/>
    </source>
</evidence>
<dbReference type="HAMAP" id="MF_00109">
    <property type="entry name" value="Shikimate_kinase"/>
    <property type="match status" value="1"/>
</dbReference>
<dbReference type="Gene3D" id="3.40.50.300">
    <property type="entry name" value="P-loop containing nucleotide triphosphate hydrolases"/>
    <property type="match status" value="1"/>
</dbReference>
<dbReference type="InterPro" id="IPR000623">
    <property type="entry name" value="Shikimate_kinase/TSH1"/>
</dbReference>
<keyword evidence="1 7" id="KW-0028">Amino-acid biosynthesis</keyword>
<dbReference type="PANTHER" id="PTHR21087">
    <property type="entry name" value="SHIKIMATE KINASE"/>
    <property type="match status" value="1"/>
</dbReference>
<keyword evidence="7" id="KW-0479">Metal-binding</keyword>
<protein>
    <recommendedName>
        <fullName evidence="7">Shikimate kinase</fullName>
        <shortName evidence="7">SK</shortName>
        <ecNumber evidence="7">2.7.1.71</ecNumber>
    </recommendedName>
</protein>
<dbReference type="GO" id="GO:0009423">
    <property type="term" value="P:chorismate biosynthetic process"/>
    <property type="evidence" value="ECO:0007669"/>
    <property type="project" value="UniProtKB-UniRule"/>
</dbReference>
<dbReference type="EC" id="2.7.1.71" evidence="7"/>
<feature type="binding site" evidence="7">
    <location>
        <begin position="21"/>
        <end position="26"/>
    </location>
    <ligand>
        <name>ATP</name>
        <dbReference type="ChEBI" id="CHEBI:30616"/>
    </ligand>
</feature>
<dbReference type="InterPro" id="IPR031322">
    <property type="entry name" value="Shikimate/glucono_kinase"/>
</dbReference>
<keyword evidence="9" id="KW-1185">Reference proteome</keyword>
<sequence length="184" mass="19666">MSGSDERERSDRHVVLVGMMGAGKTTTGVALAARLDRPLRDGDVDLEARTGHTGAEIAAADGIDHLHHLEEEVLLDALADERPAVVAAAGWVVEAPRCREALADRATVVWLDVPVGELVSRMATGAHRRPLDPDAADALLARRQRCFAEAADLRLDARAPVDELVASVLDALDEADDRSTEEAP</sequence>
<dbReference type="PRINTS" id="PR01100">
    <property type="entry name" value="SHIKIMTKNASE"/>
</dbReference>
<evidence type="ECO:0000313" key="9">
    <source>
        <dbReference type="Proteomes" id="UP000650511"/>
    </source>
</evidence>
<gene>
    <name evidence="7 8" type="primary">aroK</name>
    <name evidence="8" type="ORF">GCM10011354_22190</name>
</gene>
<dbReference type="SUPFAM" id="SSF52540">
    <property type="entry name" value="P-loop containing nucleoside triphosphate hydrolases"/>
    <property type="match status" value="1"/>
</dbReference>
<comment type="cofactor">
    <cofactor evidence="7">
        <name>Mg(2+)</name>
        <dbReference type="ChEBI" id="CHEBI:18420"/>
    </cofactor>
    <text evidence="7">Binds 1 Mg(2+) ion per subunit.</text>
</comment>
<name>A0A8J3AFR3_9ACTN</name>
<evidence type="ECO:0000256" key="2">
    <source>
        <dbReference type="ARBA" id="ARBA00022679"/>
    </source>
</evidence>
<dbReference type="InterPro" id="IPR027417">
    <property type="entry name" value="P-loop_NTPase"/>
</dbReference>
<comment type="caution">
    <text evidence="8">The sequence shown here is derived from an EMBL/GenBank/DDBJ whole genome shotgun (WGS) entry which is preliminary data.</text>
</comment>
<feature type="binding site" evidence="7">
    <location>
        <position position="129"/>
    </location>
    <ligand>
        <name>ATP</name>
        <dbReference type="ChEBI" id="CHEBI:30616"/>
    </ligand>
</feature>
<keyword evidence="5 7" id="KW-0067">ATP-binding</keyword>
<evidence type="ECO:0000256" key="7">
    <source>
        <dbReference type="HAMAP-Rule" id="MF_00109"/>
    </source>
</evidence>
<feature type="binding site" evidence="7">
    <location>
        <position position="43"/>
    </location>
    <ligand>
        <name>substrate</name>
    </ligand>
</feature>
<dbReference type="GO" id="GO:0005829">
    <property type="term" value="C:cytosol"/>
    <property type="evidence" value="ECO:0007669"/>
    <property type="project" value="TreeGrafter"/>
</dbReference>
<dbReference type="GO" id="GO:0009073">
    <property type="term" value="P:aromatic amino acid family biosynthetic process"/>
    <property type="evidence" value="ECO:0007669"/>
    <property type="project" value="UniProtKB-KW"/>
</dbReference>
<dbReference type="OrthoDB" id="9800332at2"/>
<dbReference type="Proteomes" id="UP000650511">
    <property type="component" value="Unassembled WGS sequence"/>
</dbReference>
<proteinExistence type="inferred from homology"/>
<dbReference type="GO" id="GO:0008652">
    <property type="term" value="P:amino acid biosynthetic process"/>
    <property type="evidence" value="ECO:0007669"/>
    <property type="project" value="UniProtKB-KW"/>
</dbReference>
<evidence type="ECO:0000256" key="5">
    <source>
        <dbReference type="ARBA" id="ARBA00022840"/>
    </source>
</evidence>
<dbReference type="GO" id="GO:0005524">
    <property type="term" value="F:ATP binding"/>
    <property type="evidence" value="ECO:0007669"/>
    <property type="project" value="UniProtKB-UniRule"/>
</dbReference>
<dbReference type="AlphaFoldDB" id="A0A8J3AFR3"/>
<keyword evidence="7" id="KW-0963">Cytoplasm</keyword>
<dbReference type="RefSeq" id="WP_130649197.1">
    <property type="nucleotide sequence ID" value="NZ_BMHA01000007.1"/>
</dbReference>
<keyword evidence="7" id="KW-0460">Magnesium</keyword>
<organism evidence="8 9">
    <name type="scientific">Egicoccus halophilus</name>
    <dbReference type="NCBI Taxonomy" id="1670830"/>
    <lineage>
        <taxon>Bacteria</taxon>
        <taxon>Bacillati</taxon>
        <taxon>Actinomycetota</taxon>
        <taxon>Nitriliruptoria</taxon>
        <taxon>Egicoccales</taxon>
        <taxon>Egicoccaceae</taxon>
        <taxon>Egicoccus</taxon>
    </lineage>
</organism>
<reference evidence="8" key="2">
    <citation type="submission" date="2020-09" db="EMBL/GenBank/DDBJ databases">
        <authorList>
            <person name="Sun Q."/>
            <person name="Zhou Y."/>
        </authorList>
    </citation>
    <scope>NUCLEOTIDE SEQUENCE</scope>
    <source>
        <strain evidence="8">CGMCC 1.14988</strain>
    </source>
</reference>
<dbReference type="EMBL" id="BMHA01000007">
    <property type="protein sequence ID" value="GGI07057.1"/>
    <property type="molecule type" value="Genomic_DNA"/>
</dbReference>
<comment type="pathway">
    <text evidence="7">Metabolic intermediate biosynthesis; chorismate biosynthesis; chorismate from D-erythrose 4-phosphate and phosphoenolpyruvate: step 5/7.</text>
</comment>
<feature type="binding site" evidence="7">
    <location>
        <position position="25"/>
    </location>
    <ligand>
        <name>Mg(2+)</name>
        <dbReference type="ChEBI" id="CHEBI:18420"/>
    </ligand>
</feature>
<accession>A0A8J3AFR3</accession>
<comment type="subunit">
    <text evidence="7">Monomer.</text>
</comment>
<dbReference type="GO" id="GO:0004765">
    <property type="term" value="F:shikimate kinase activity"/>
    <property type="evidence" value="ECO:0007669"/>
    <property type="project" value="UniProtKB-UniRule"/>
</dbReference>
<evidence type="ECO:0000313" key="8">
    <source>
        <dbReference type="EMBL" id="GGI07057.1"/>
    </source>
</evidence>